<protein>
    <submittedName>
        <fullName evidence="3">Transcriptional regulator, y4mF family</fullName>
    </submittedName>
</protein>
<gene>
    <name evidence="3" type="ORF">Mlute_00045</name>
</gene>
<evidence type="ECO:0000256" key="1">
    <source>
        <dbReference type="ARBA" id="ARBA00007227"/>
    </source>
</evidence>
<sequence length="371" mass="41420">MSMVNVSYIQPLREQQGLSQTDLGNRVGVTRQTIAVWEKGERMPSIGQLAAIAQALGVPLEVFFEQNVEEPNLLFRADQAGVLTPAIRALVLKRALAYAEIERALGEVAVSPPQMPVEVYDPHAVERYAGEVRDFLGVEHAPLGDVIARLEDRGLKVLLTPLPAHVSGFSAYTESLGAVIVINEKHPVERQFFTALHELAHLICHRQDFLHPEKTVASGLREKLANHLAGAVLLPREVIERELHAFRNHWIPEAMLLDLKLRYSVSMRTVLIRAEQVGIISRKQSGQQIGILNRRFGKDKEPLELRREFYNPDWKDEQSQGLPKSRLERLVFQALSLGVVSASRAAEVLGVPIEYIRKRAALWSSNGGSAL</sequence>
<proteinExistence type="inferred from homology"/>
<dbReference type="AlphaFoldDB" id="A0A399F223"/>
<dbReference type="InterPro" id="IPR010359">
    <property type="entry name" value="IrrE_HExxH"/>
</dbReference>
<dbReference type="InterPro" id="IPR010982">
    <property type="entry name" value="Lambda_DNA-bd_dom_sf"/>
</dbReference>
<dbReference type="InterPro" id="IPR001387">
    <property type="entry name" value="Cro/C1-type_HTH"/>
</dbReference>
<dbReference type="SUPFAM" id="SSF47413">
    <property type="entry name" value="lambda repressor-like DNA-binding domains"/>
    <property type="match status" value="1"/>
</dbReference>
<dbReference type="SMART" id="SM00530">
    <property type="entry name" value="HTH_XRE"/>
    <property type="match status" value="1"/>
</dbReference>
<dbReference type="RefSeq" id="WP_220452044.1">
    <property type="nucleotide sequence ID" value="NZ_QWKZ01000001.1"/>
</dbReference>
<evidence type="ECO:0000313" key="4">
    <source>
        <dbReference type="Proteomes" id="UP000265800"/>
    </source>
</evidence>
<evidence type="ECO:0000259" key="2">
    <source>
        <dbReference type="PROSITE" id="PS50943"/>
    </source>
</evidence>
<evidence type="ECO:0000313" key="3">
    <source>
        <dbReference type="EMBL" id="RIH90123.1"/>
    </source>
</evidence>
<comment type="caution">
    <text evidence="3">The sequence shown here is derived from an EMBL/GenBank/DDBJ whole genome shotgun (WGS) entry which is preliminary data.</text>
</comment>
<dbReference type="InterPro" id="IPR052345">
    <property type="entry name" value="Rad_response_metalloprotease"/>
</dbReference>
<dbReference type="CDD" id="cd00093">
    <property type="entry name" value="HTH_XRE"/>
    <property type="match status" value="1"/>
</dbReference>
<dbReference type="PANTHER" id="PTHR43236:SF1">
    <property type="entry name" value="BLL7220 PROTEIN"/>
    <property type="match status" value="1"/>
</dbReference>
<dbReference type="EMBL" id="QWKZ01000001">
    <property type="protein sequence ID" value="RIH90123.1"/>
    <property type="molecule type" value="Genomic_DNA"/>
</dbReference>
<dbReference type="Pfam" id="PF06114">
    <property type="entry name" value="Peptidase_M78"/>
    <property type="match status" value="1"/>
</dbReference>
<keyword evidence="4" id="KW-1185">Reference proteome</keyword>
<organism evidence="3 4">
    <name type="scientific">Meiothermus luteus</name>
    <dbReference type="NCBI Taxonomy" id="2026184"/>
    <lineage>
        <taxon>Bacteria</taxon>
        <taxon>Thermotogati</taxon>
        <taxon>Deinococcota</taxon>
        <taxon>Deinococci</taxon>
        <taxon>Thermales</taxon>
        <taxon>Thermaceae</taxon>
        <taxon>Meiothermus</taxon>
    </lineage>
</organism>
<dbReference type="Gene3D" id="1.10.260.40">
    <property type="entry name" value="lambda repressor-like DNA-binding domains"/>
    <property type="match status" value="1"/>
</dbReference>
<dbReference type="PANTHER" id="PTHR43236">
    <property type="entry name" value="ANTITOXIN HIGA1"/>
    <property type="match status" value="1"/>
</dbReference>
<name>A0A399F223_9DEIN</name>
<comment type="similarity">
    <text evidence="1">Belongs to the short-chain fatty acyl-CoA assimilation regulator (ScfR) family.</text>
</comment>
<feature type="domain" description="HTH cro/C1-type" evidence="2">
    <location>
        <begin position="9"/>
        <end position="63"/>
    </location>
</feature>
<dbReference type="Proteomes" id="UP000265800">
    <property type="component" value="Unassembled WGS sequence"/>
</dbReference>
<dbReference type="Gene3D" id="1.10.10.2910">
    <property type="match status" value="1"/>
</dbReference>
<accession>A0A399F223</accession>
<dbReference type="PROSITE" id="PS50943">
    <property type="entry name" value="HTH_CROC1"/>
    <property type="match status" value="1"/>
</dbReference>
<dbReference type="Pfam" id="PF01381">
    <property type="entry name" value="HTH_3"/>
    <property type="match status" value="1"/>
</dbReference>
<dbReference type="GO" id="GO:0003677">
    <property type="term" value="F:DNA binding"/>
    <property type="evidence" value="ECO:0007669"/>
    <property type="project" value="InterPro"/>
</dbReference>
<reference evidence="3 4" key="1">
    <citation type="submission" date="2018-08" db="EMBL/GenBank/DDBJ databases">
        <title>Meiothermus luteus KCTC 52599 genome sequencing project.</title>
        <authorList>
            <person name="Da Costa M.S."/>
            <person name="Albuquerque L."/>
            <person name="Raposo P."/>
            <person name="Froufe H.J.C."/>
            <person name="Barroso C.S."/>
            <person name="Egas C."/>
        </authorList>
    </citation>
    <scope>NUCLEOTIDE SEQUENCE [LARGE SCALE GENOMIC DNA]</scope>
    <source>
        <strain evidence="3 4">KCTC 52599</strain>
    </source>
</reference>